<dbReference type="eggNOG" id="arCOG11096">
    <property type="taxonomic scope" value="Archaea"/>
</dbReference>
<organism evidence="2 3">
    <name type="scientific">Natronorubrum tibetense GA33</name>
    <dbReference type="NCBI Taxonomy" id="1114856"/>
    <lineage>
        <taxon>Archaea</taxon>
        <taxon>Methanobacteriati</taxon>
        <taxon>Methanobacteriota</taxon>
        <taxon>Stenosarchaea group</taxon>
        <taxon>Halobacteria</taxon>
        <taxon>Halobacteriales</taxon>
        <taxon>Natrialbaceae</taxon>
        <taxon>Natronorubrum</taxon>
    </lineage>
</organism>
<keyword evidence="1" id="KW-1133">Transmembrane helix</keyword>
<protein>
    <recommendedName>
        <fullName evidence="4">Cox cluster protein</fullName>
    </recommendedName>
</protein>
<evidence type="ECO:0000256" key="1">
    <source>
        <dbReference type="SAM" id="Phobius"/>
    </source>
</evidence>
<dbReference type="RefSeq" id="WP_006089500.1">
    <property type="nucleotide sequence ID" value="NZ_AOHW01000026.1"/>
</dbReference>
<name>L9VXP5_9EURY</name>
<dbReference type="PATRIC" id="fig|1114856.3.peg.1757"/>
<evidence type="ECO:0008006" key="4">
    <source>
        <dbReference type="Google" id="ProtNLM"/>
    </source>
</evidence>
<dbReference type="Proteomes" id="UP000011599">
    <property type="component" value="Unassembled WGS sequence"/>
</dbReference>
<evidence type="ECO:0000313" key="3">
    <source>
        <dbReference type="Proteomes" id="UP000011599"/>
    </source>
</evidence>
<keyword evidence="3" id="KW-1185">Reference proteome</keyword>
<proteinExistence type="predicted"/>
<reference evidence="2 3" key="1">
    <citation type="journal article" date="2014" name="PLoS Genet.">
        <title>Phylogenetically driven sequencing of extremely halophilic archaea reveals strategies for static and dynamic osmo-response.</title>
        <authorList>
            <person name="Becker E.A."/>
            <person name="Seitzer P.M."/>
            <person name="Tritt A."/>
            <person name="Larsen D."/>
            <person name="Krusor M."/>
            <person name="Yao A.I."/>
            <person name="Wu D."/>
            <person name="Madern D."/>
            <person name="Eisen J.A."/>
            <person name="Darling A.E."/>
            <person name="Facciotti M.T."/>
        </authorList>
    </citation>
    <scope>NUCLEOTIDE SEQUENCE [LARGE SCALE GENOMIC DNA]</scope>
    <source>
        <strain evidence="2 3">GA33</strain>
    </source>
</reference>
<accession>L9VXP5</accession>
<keyword evidence="1" id="KW-0812">Transmembrane</keyword>
<dbReference type="EMBL" id="AOHW01000026">
    <property type="protein sequence ID" value="ELY41802.1"/>
    <property type="molecule type" value="Genomic_DNA"/>
</dbReference>
<feature type="transmembrane region" description="Helical" evidence="1">
    <location>
        <begin position="41"/>
        <end position="61"/>
    </location>
</feature>
<sequence length="69" mass="7308">MLLTRSLVRFLFTASILLLLLLAFAAPFIEPDSGEAVVATLSLIPIALTLLGTAIVIVTGWDPSRPTAD</sequence>
<evidence type="ECO:0000313" key="2">
    <source>
        <dbReference type="EMBL" id="ELY41802.1"/>
    </source>
</evidence>
<dbReference type="AlphaFoldDB" id="L9VXP5"/>
<keyword evidence="1" id="KW-0472">Membrane</keyword>
<comment type="caution">
    <text evidence="2">The sequence shown here is derived from an EMBL/GenBank/DDBJ whole genome shotgun (WGS) entry which is preliminary data.</text>
</comment>
<gene>
    <name evidence="2" type="ORF">C496_08406</name>
</gene>
<dbReference type="STRING" id="1114856.GCA_000383975_02105"/>